<keyword evidence="5" id="KW-0408">Iron</keyword>
<dbReference type="GO" id="GO:0006826">
    <property type="term" value="P:iron ion transport"/>
    <property type="evidence" value="ECO:0007669"/>
    <property type="project" value="InterPro"/>
</dbReference>
<dbReference type="PANTHER" id="PTHR11431">
    <property type="entry name" value="FERRITIN"/>
    <property type="match status" value="1"/>
</dbReference>
<feature type="binding site" evidence="5">
    <location>
        <position position="203"/>
    </location>
    <ligand>
        <name>Fe cation</name>
        <dbReference type="ChEBI" id="CHEBI:24875"/>
        <label>1</label>
    </ligand>
</feature>
<evidence type="ECO:0000313" key="8">
    <source>
        <dbReference type="Proteomes" id="UP001177744"/>
    </source>
</evidence>
<evidence type="ECO:0000256" key="6">
    <source>
        <dbReference type="SAM" id="MobiDB-lite"/>
    </source>
</evidence>
<protein>
    <recommendedName>
        <fullName evidence="1">Ferritin light chain</fullName>
    </recommendedName>
</protein>
<comment type="caution">
    <text evidence="7">The sequence shown here is derived from an EMBL/GenBank/DDBJ whole genome shotgun (WGS) entry which is preliminary data.</text>
</comment>
<comment type="subunit">
    <text evidence="4">Oligomer of 24 subunits. There are two types of subunits: L (light) chain and H (heavy) chain. The major chain can be light or heavy, depending on the species and tissue type. The functional molecule forms a roughly spherical shell with a diameter of 12 nm and contains a central cavity into which the insoluble mineral iron core is deposited. Interacts with NCOA4.</text>
</comment>
<keyword evidence="8" id="KW-1185">Reference proteome</keyword>
<dbReference type="InterPro" id="IPR001519">
    <property type="entry name" value="Ferritin"/>
</dbReference>
<dbReference type="InterPro" id="IPR009078">
    <property type="entry name" value="Ferritin-like_SF"/>
</dbReference>
<dbReference type="GO" id="GO:0008198">
    <property type="term" value="F:ferrous iron binding"/>
    <property type="evidence" value="ECO:0007669"/>
    <property type="project" value="TreeGrafter"/>
</dbReference>
<dbReference type="PANTHER" id="PTHR11431:SF47">
    <property type="entry name" value="FERRITIN LIGHT CHAIN"/>
    <property type="match status" value="1"/>
</dbReference>
<dbReference type="AlphaFoldDB" id="A0AA40HN29"/>
<gene>
    <name evidence="7" type="ORF">QTO34_006051</name>
</gene>
<evidence type="ECO:0000256" key="3">
    <source>
        <dbReference type="ARBA" id="ARBA00045578"/>
    </source>
</evidence>
<dbReference type="EMBL" id="JAULJE010000016">
    <property type="protein sequence ID" value="KAK1333666.1"/>
    <property type="molecule type" value="Genomic_DNA"/>
</dbReference>
<proteinExistence type="predicted"/>
<evidence type="ECO:0000256" key="5">
    <source>
        <dbReference type="PIRSR" id="PIRSR601519-1"/>
    </source>
</evidence>
<sequence>MVQTLSSRRQRRRELSVLLAQSATPATLSPAPCASCWPNRGRSGVMTMVPLAVPDLSLASTVFRRNRPRDTPSSSGGCGPPTPTSLGFYFTLDNVALKGVGHFFRELAEKKRRDLSTSNLCTRSYFSILILMQPCRVTLDIHQKVKVAKPGAEAFPRRVGKTQDAMEASTEPEPGPLGAAGPGSTHADPQLWDFRENHFLGEQVKLIKKMGHTWLTSEGWPGPQAGLGEYLFERLTLNHN</sequence>
<dbReference type="GO" id="GO:0006879">
    <property type="term" value="P:intracellular iron ion homeostasis"/>
    <property type="evidence" value="ECO:0007669"/>
    <property type="project" value="InterPro"/>
</dbReference>
<name>A0AA40HN29_CNENI</name>
<keyword evidence="5" id="KW-0479">Metal-binding</keyword>
<organism evidence="7 8">
    <name type="scientific">Cnephaeus nilssonii</name>
    <name type="common">Northern bat</name>
    <name type="synonym">Eptesicus nilssonii</name>
    <dbReference type="NCBI Taxonomy" id="3371016"/>
    <lineage>
        <taxon>Eukaryota</taxon>
        <taxon>Metazoa</taxon>
        <taxon>Chordata</taxon>
        <taxon>Craniata</taxon>
        <taxon>Vertebrata</taxon>
        <taxon>Euteleostomi</taxon>
        <taxon>Mammalia</taxon>
        <taxon>Eutheria</taxon>
        <taxon>Laurasiatheria</taxon>
        <taxon>Chiroptera</taxon>
        <taxon>Yangochiroptera</taxon>
        <taxon>Vespertilionidae</taxon>
        <taxon>Cnephaeus</taxon>
    </lineage>
</organism>
<comment type="subcellular location">
    <subcellularLocation>
        <location evidence="2">Autolysosome</location>
    </subcellularLocation>
</comment>
<dbReference type="GO" id="GO:0044754">
    <property type="term" value="C:autolysosome"/>
    <property type="evidence" value="ECO:0007669"/>
    <property type="project" value="UniProtKB-SubCell"/>
</dbReference>
<accession>A0AA40HN29</accession>
<dbReference type="Proteomes" id="UP001177744">
    <property type="component" value="Unassembled WGS sequence"/>
</dbReference>
<dbReference type="Gene3D" id="1.20.1260.10">
    <property type="match status" value="1"/>
</dbReference>
<dbReference type="InterPro" id="IPR012347">
    <property type="entry name" value="Ferritin-like"/>
</dbReference>
<reference evidence="7" key="1">
    <citation type="submission" date="2023-06" db="EMBL/GenBank/DDBJ databases">
        <title>Reference genome for the Northern bat (Eptesicus nilssonii), a most northern bat species.</title>
        <authorList>
            <person name="Laine V.N."/>
            <person name="Pulliainen A.T."/>
            <person name="Lilley T.M."/>
        </authorList>
    </citation>
    <scope>NUCLEOTIDE SEQUENCE</scope>
    <source>
        <strain evidence="7">BLF_Eptnil</strain>
        <tissue evidence="7">Kidney</tissue>
    </source>
</reference>
<comment type="function">
    <text evidence="3">Stores iron in a soluble, non-toxic, readily available form. Important for iron homeostasis. Iron is taken up in the ferrous form and deposited as ferric hydroxides after oxidation. Also plays a role in delivery of iron to cells. Mediates iron uptake in capsule cells of the developing kidney. Delivery to lysosomes by the cargo receptor NCOA4 for autophagic degradation and release or iron.</text>
</comment>
<feature type="region of interest" description="Disordered" evidence="6">
    <location>
        <begin position="158"/>
        <end position="187"/>
    </location>
</feature>
<evidence type="ECO:0000256" key="2">
    <source>
        <dbReference type="ARBA" id="ARBA00044942"/>
    </source>
</evidence>
<dbReference type="SUPFAM" id="SSF47240">
    <property type="entry name" value="Ferritin-like"/>
    <property type="match status" value="1"/>
</dbReference>
<evidence type="ECO:0000256" key="4">
    <source>
        <dbReference type="ARBA" id="ARBA00047045"/>
    </source>
</evidence>
<dbReference type="GO" id="GO:0008199">
    <property type="term" value="F:ferric iron binding"/>
    <property type="evidence" value="ECO:0007669"/>
    <property type="project" value="InterPro"/>
</dbReference>
<evidence type="ECO:0000256" key="1">
    <source>
        <dbReference type="ARBA" id="ARBA00040044"/>
    </source>
</evidence>
<evidence type="ECO:0000313" key="7">
    <source>
        <dbReference type="EMBL" id="KAK1333666.1"/>
    </source>
</evidence>